<protein>
    <submittedName>
        <fullName evidence="1">Recombinase A</fullName>
    </submittedName>
</protein>
<dbReference type="Proteomes" id="UP000471640">
    <property type="component" value="Unassembled WGS sequence"/>
</dbReference>
<keyword evidence="2" id="KW-1185">Reference proteome</keyword>
<dbReference type="AlphaFoldDB" id="A0A6P1DMF3"/>
<reference evidence="1 2" key="2">
    <citation type="submission" date="2020-02" db="EMBL/GenBank/DDBJ databases">
        <title>Genome sequences of Thiorhodococcus mannitoliphagus and Thiorhodococcus minor, purple sulfur photosynthetic bacteria in the gammaproteobacterial family, Chromatiaceae.</title>
        <authorList>
            <person name="Aviles F.A."/>
            <person name="Meyer T.E."/>
            <person name="Kyndt J.A."/>
        </authorList>
    </citation>
    <scope>NUCLEOTIDE SEQUENCE [LARGE SCALE GENOMIC DNA]</scope>
    <source>
        <strain evidence="1 2">DSM 18266</strain>
    </source>
</reference>
<evidence type="ECO:0000313" key="1">
    <source>
        <dbReference type="EMBL" id="NEX19437.1"/>
    </source>
</evidence>
<reference evidence="2" key="1">
    <citation type="journal article" date="2020" name="Microbiol. Resour. Announc.">
        <title>Draft Genome Sequences of Thiorhodococcus mannitoliphagus and Thiorhodococcus minor, Purple Sulfur Photosynthetic Bacteria in the Gammaproteobacterial Family Chromatiaceae.</title>
        <authorList>
            <person name="Aviles F.A."/>
            <person name="Meyer T.E."/>
            <person name="Kyndt J.A."/>
        </authorList>
    </citation>
    <scope>NUCLEOTIDE SEQUENCE [LARGE SCALE GENOMIC DNA]</scope>
    <source>
        <strain evidence="2">DSM 18266</strain>
    </source>
</reference>
<sequence>MQRSTAIALTDLQQGLKREERPATWNLSAFAGRFSEISGTEATAALSLAVDLVGETQRGGEPVAWITRRESSFYPPDVAATGVDLGALAVVWTPGTLDAARAADLLLRSGAFGLIVMDLGRDDDLPLAAQNRLAALAKKHDTALLCLTRKEAHQPSVGSLISLRAQATRTERAQQHFHCEARILKDKRLGPGWTHRERYHGPDGLC</sequence>
<evidence type="ECO:0000313" key="2">
    <source>
        <dbReference type="Proteomes" id="UP000471640"/>
    </source>
</evidence>
<comment type="caution">
    <text evidence="1">The sequence shown here is derived from an EMBL/GenBank/DDBJ whole genome shotgun (WGS) entry which is preliminary data.</text>
</comment>
<dbReference type="SUPFAM" id="SSF52540">
    <property type="entry name" value="P-loop containing nucleoside triphosphate hydrolases"/>
    <property type="match status" value="1"/>
</dbReference>
<accession>A0A6P1DMF3</accession>
<dbReference type="InterPro" id="IPR027417">
    <property type="entry name" value="P-loop_NTPase"/>
</dbReference>
<proteinExistence type="predicted"/>
<dbReference type="RefSeq" id="WP_164652335.1">
    <property type="nucleotide sequence ID" value="NZ_JAAIJR010000009.1"/>
</dbReference>
<name>A0A6P1DMF3_9GAMM</name>
<dbReference type="EMBL" id="JAAIJR010000009">
    <property type="protein sequence ID" value="NEX19437.1"/>
    <property type="molecule type" value="Genomic_DNA"/>
</dbReference>
<gene>
    <name evidence="1" type="ORF">G3480_03755</name>
</gene>
<dbReference type="Gene3D" id="3.40.50.300">
    <property type="entry name" value="P-loop containing nucleotide triphosphate hydrolases"/>
    <property type="match status" value="1"/>
</dbReference>
<organism evidence="1 2">
    <name type="scientific">Thiorhodococcus mannitoliphagus</name>
    <dbReference type="NCBI Taxonomy" id="329406"/>
    <lineage>
        <taxon>Bacteria</taxon>
        <taxon>Pseudomonadati</taxon>
        <taxon>Pseudomonadota</taxon>
        <taxon>Gammaproteobacteria</taxon>
        <taxon>Chromatiales</taxon>
        <taxon>Chromatiaceae</taxon>
        <taxon>Thiorhodococcus</taxon>
    </lineage>
</organism>